<evidence type="ECO:0000313" key="2">
    <source>
        <dbReference type="Proteomes" id="UP001222027"/>
    </source>
</evidence>
<proteinExistence type="predicted"/>
<comment type="caution">
    <text evidence="1">The sequence shown here is derived from an EMBL/GenBank/DDBJ whole genome shotgun (WGS) entry which is preliminary data.</text>
</comment>
<organism evidence="1 2">
    <name type="scientific">Ensete ventricosum</name>
    <name type="common">Abyssinian banana</name>
    <name type="synonym">Musa ensete</name>
    <dbReference type="NCBI Taxonomy" id="4639"/>
    <lineage>
        <taxon>Eukaryota</taxon>
        <taxon>Viridiplantae</taxon>
        <taxon>Streptophyta</taxon>
        <taxon>Embryophyta</taxon>
        <taxon>Tracheophyta</taxon>
        <taxon>Spermatophyta</taxon>
        <taxon>Magnoliopsida</taxon>
        <taxon>Liliopsida</taxon>
        <taxon>Zingiberales</taxon>
        <taxon>Musaceae</taxon>
        <taxon>Ensete</taxon>
    </lineage>
</organism>
<dbReference type="Proteomes" id="UP001222027">
    <property type="component" value="Unassembled WGS sequence"/>
</dbReference>
<keyword evidence="2" id="KW-1185">Reference proteome</keyword>
<reference evidence="1 2" key="1">
    <citation type="submission" date="2022-12" db="EMBL/GenBank/DDBJ databases">
        <title>Chromosome-scale assembly of the Ensete ventricosum genome.</title>
        <authorList>
            <person name="Dussert Y."/>
            <person name="Stocks J."/>
            <person name="Wendawek A."/>
            <person name="Woldeyes F."/>
            <person name="Nichols R.A."/>
            <person name="Borrell J.S."/>
        </authorList>
    </citation>
    <scope>NUCLEOTIDE SEQUENCE [LARGE SCALE GENOMIC DNA]</scope>
    <source>
        <strain evidence="2">cv. Maze</strain>
        <tissue evidence="1">Seeds</tissue>
    </source>
</reference>
<sequence length="184" mass="20468">MATSYGSAPFVSGHLCGACERLLRRFVSLVPGRSSLPSHSSERGLDDVGEHIVPRLSRHQHIWYGWRIYHRSLSAYTSAGPLPIAAQSLQMYSFFIPHVFTLSFEDQSATWNLLDLTHDFAIWNQKGLHMNFQLKLCGKSAGSTLSYSTKGMTKNKKLDSVQIKAGLASPATAIIQMPSTLEWN</sequence>
<dbReference type="EMBL" id="JAQQAF010000003">
    <property type="protein sequence ID" value="KAJ8498167.1"/>
    <property type="molecule type" value="Genomic_DNA"/>
</dbReference>
<accession>A0AAV8RHN6</accession>
<gene>
    <name evidence="1" type="ORF">OPV22_008719</name>
</gene>
<evidence type="ECO:0000313" key="1">
    <source>
        <dbReference type="EMBL" id="KAJ8498167.1"/>
    </source>
</evidence>
<protein>
    <submittedName>
        <fullName evidence="1">Uncharacterized protein</fullName>
    </submittedName>
</protein>
<name>A0AAV8RHN6_ENSVE</name>
<dbReference type="AlphaFoldDB" id="A0AAV8RHN6"/>